<organism evidence="1">
    <name type="scientific">Micromonas commoda virus</name>
    <dbReference type="NCBI Taxonomy" id="3057169"/>
    <lineage>
        <taxon>Viruses</taxon>
        <taxon>Varidnaviria</taxon>
        <taxon>Bamfordvirae</taxon>
        <taxon>Nucleocytoviricota</taxon>
        <taxon>Megaviricetes</taxon>
        <taxon>Algavirales</taxon>
        <taxon>Phycodnaviridae</taxon>
    </lineage>
</organism>
<accession>A0AAU7YMR8</accession>
<name>A0AAU7YMR8_9PHYC</name>
<sequence length="193" mass="21459">MALLIAPSQPDIPDYNHEIHTVVIDNIYKFDNVTNNTDTDFVMHLPTPLENVVQARLVAATFRTGTTGSARAQRALHIGIEELRTHFSQRGQAEINYPGDPSSDLITDSANHLNGIFGTVIGPCVAQEPVGDATPVNTVITFKDEYPIVQCYHNPIRRLDRLTFNIDRETGQPAEIGNSVMVFRFTCRKKNLA</sequence>
<evidence type="ECO:0000313" key="1">
    <source>
        <dbReference type="EMBL" id="XCA47338.1"/>
    </source>
</evidence>
<reference evidence="1" key="1">
    <citation type="submission" date="2024-06" db="EMBL/GenBank/DDBJ databases">
        <title>Evidence of context-dependent and transient costs of resisting viral infection in isolates of the marine microalga Micromonas sp. (class Mamiellophyceae).</title>
        <authorList>
            <person name="Bedi de Silva A."/>
            <person name="Schvarcz C.R."/>
            <person name="Steward G.R."/>
            <person name="Edwards K.F."/>
        </authorList>
    </citation>
    <scope>NUCLEOTIDE SEQUENCE</scope>
    <source>
        <strain evidence="1">McV-KB2</strain>
    </source>
</reference>
<proteinExistence type="predicted"/>
<protein>
    <recommendedName>
        <fullName evidence="2">Capsid protein</fullName>
    </recommendedName>
</protein>
<evidence type="ECO:0008006" key="2">
    <source>
        <dbReference type="Google" id="ProtNLM"/>
    </source>
</evidence>
<dbReference type="EMBL" id="PP911589">
    <property type="protein sequence ID" value="XCA47338.1"/>
    <property type="molecule type" value="Genomic_DNA"/>
</dbReference>